<keyword evidence="1" id="KW-1185">Reference proteome</keyword>
<dbReference type="WBParaSite" id="PSU_v2.g3525.t1">
    <property type="protein sequence ID" value="PSU_v2.g3525.t1"/>
    <property type="gene ID" value="PSU_v2.g3525"/>
</dbReference>
<dbReference type="AlphaFoldDB" id="A0A914YS04"/>
<evidence type="ECO:0000313" key="1">
    <source>
        <dbReference type="Proteomes" id="UP000887577"/>
    </source>
</evidence>
<dbReference type="Proteomes" id="UP000887577">
    <property type="component" value="Unplaced"/>
</dbReference>
<reference evidence="2" key="1">
    <citation type="submission" date="2022-11" db="UniProtKB">
        <authorList>
            <consortium name="WormBaseParasite"/>
        </authorList>
    </citation>
    <scope>IDENTIFICATION</scope>
</reference>
<evidence type="ECO:0000313" key="2">
    <source>
        <dbReference type="WBParaSite" id="PSU_v2.g3525.t1"/>
    </source>
</evidence>
<sequence>MLVPQTDTFTTLLKRMQAIPLLAISGPHKTPKPLSTIDFSNLILHFDKITVSRVVKARENHTKLLNESVNKLKL</sequence>
<accession>A0A914YS04</accession>
<organism evidence="1 2">
    <name type="scientific">Panagrolaimus superbus</name>
    <dbReference type="NCBI Taxonomy" id="310955"/>
    <lineage>
        <taxon>Eukaryota</taxon>
        <taxon>Metazoa</taxon>
        <taxon>Ecdysozoa</taxon>
        <taxon>Nematoda</taxon>
        <taxon>Chromadorea</taxon>
        <taxon>Rhabditida</taxon>
        <taxon>Tylenchina</taxon>
        <taxon>Panagrolaimomorpha</taxon>
        <taxon>Panagrolaimoidea</taxon>
        <taxon>Panagrolaimidae</taxon>
        <taxon>Panagrolaimus</taxon>
    </lineage>
</organism>
<protein>
    <submittedName>
        <fullName evidence="2">Uncharacterized protein</fullName>
    </submittedName>
</protein>
<name>A0A914YS04_9BILA</name>
<proteinExistence type="predicted"/>